<keyword evidence="1" id="KW-0507">mRNA processing</keyword>
<evidence type="ECO:0000256" key="4">
    <source>
        <dbReference type="PROSITE-ProRule" id="PRU00176"/>
    </source>
</evidence>
<dbReference type="Gene3D" id="3.30.70.330">
    <property type="match status" value="1"/>
</dbReference>
<evidence type="ECO:0000256" key="5">
    <source>
        <dbReference type="SAM" id="MobiDB-lite"/>
    </source>
</evidence>
<keyword evidence="2" id="KW-0747">Spliceosome</keyword>
<dbReference type="InterPro" id="IPR000504">
    <property type="entry name" value="RRM_dom"/>
</dbReference>
<dbReference type="GO" id="GO:0008380">
    <property type="term" value="P:RNA splicing"/>
    <property type="evidence" value="ECO:0007669"/>
    <property type="project" value="UniProtKB-KW"/>
</dbReference>
<dbReference type="GO" id="GO:0006397">
    <property type="term" value="P:mRNA processing"/>
    <property type="evidence" value="ECO:0007669"/>
    <property type="project" value="UniProtKB-KW"/>
</dbReference>
<dbReference type="CDD" id="cd00590">
    <property type="entry name" value="RRM_SF"/>
    <property type="match status" value="1"/>
</dbReference>
<sequence>MENIVSTVKNIDPAKVWDTVSKGSAETVKNIDPAKVCDTVAKGSAVVSAGAKGNVAVGAQKCDDRHMRTRKRHVKSNEDYTQKISHSIYVTNFPDSVSSRDLWRECNAYGTVVDVFIPSKKSMAGKRFAFVRFIKVFNLERLINNLCTIWIGRHHLFANQVRYERPHKPFSSSLNDKSTRPVKVPPSIPRQPNGVKDVNSIPNLLTLLFDEGFTNIKLKYLGDFASEERIVWVDLEGVPLHAWSYQTFSRIGREWGELLNIEDSSMPSFGRKRVCIFTKSPLSILASFKIIVRGKIFMVRAKELFTWNPHFLVVKEDLSSSDDDSVQGEKYYAKQPSLSEEEEGEFNTSEVEGVAETIFEDFSSSPKQNSGNSNQKHSEDPFDLYNLLSKKKNVGEDCVPSPSLSHPPGFTPVGFESKFNNAQDNGEINGVPDKVLSLLADDKIMNPPQVVHEEPFSSSSGHNCNFNVLQS</sequence>
<evidence type="ECO:0000313" key="8">
    <source>
        <dbReference type="Proteomes" id="UP000245207"/>
    </source>
</evidence>
<keyword evidence="8" id="KW-1185">Reference proteome</keyword>
<dbReference type="InterPro" id="IPR035979">
    <property type="entry name" value="RBD_domain_sf"/>
</dbReference>
<dbReference type="GO" id="GO:0003723">
    <property type="term" value="F:RNA binding"/>
    <property type="evidence" value="ECO:0007669"/>
    <property type="project" value="UniProtKB-UniRule"/>
</dbReference>
<evidence type="ECO:0000313" key="7">
    <source>
        <dbReference type="EMBL" id="PWA67046.1"/>
    </source>
</evidence>
<dbReference type="GO" id="GO:0005681">
    <property type="term" value="C:spliceosomal complex"/>
    <property type="evidence" value="ECO:0007669"/>
    <property type="project" value="UniProtKB-KW"/>
</dbReference>
<organism evidence="7 8">
    <name type="scientific">Artemisia annua</name>
    <name type="common">Sweet wormwood</name>
    <dbReference type="NCBI Taxonomy" id="35608"/>
    <lineage>
        <taxon>Eukaryota</taxon>
        <taxon>Viridiplantae</taxon>
        <taxon>Streptophyta</taxon>
        <taxon>Embryophyta</taxon>
        <taxon>Tracheophyta</taxon>
        <taxon>Spermatophyta</taxon>
        <taxon>Magnoliopsida</taxon>
        <taxon>eudicotyledons</taxon>
        <taxon>Gunneridae</taxon>
        <taxon>Pentapetalae</taxon>
        <taxon>asterids</taxon>
        <taxon>campanulids</taxon>
        <taxon>Asterales</taxon>
        <taxon>Asteraceae</taxon>
        <taxon>Asteroideae</taxon>
        <taxon>Anthemideae</taxon>
        <taxon>Artemisiinae</taxon>
        <taxon>Artemisia</taxon>
    </lineage>
</organism>
<dbReference type="PROSITE" id="PS50102">
    <property type="entry name" value="RRM"/>
    <property type="match status" value="1"/>
</dbReference>
<dbReference type="EMBL" id="PKPP01003910">
    <property type="protein sequence ID" value="PWA67046.1"/>
    <property type="molecule type" value="Genomic_DNA"/>
</dbReference>
<dbReference type="SUPFAM" id="SSF54928">
    <property type="entry name" value="RNA-binding domain, RBD"/>
    <property type="match status" value="1"/>
</dbReference>
<accession>A0A2U1N0Q1</accession>
<evidence type="ECO:0000256" key="1">
    <source>
        <dbReference type="ARBA" id="ARBA00022664"/>
    </source>
</evidence>
<dbReference type="OrthoDB" id="1436792at2759"/>
<reference evidence="7 8" key="1">
    <citation type="journal article" date="2018" name="Mol. Plant">
        <title>The genome of Artemisia annua provides insight into the evolution of Asteraceae family and artemisinin biosynthesis.</title>
        <authorList>
            <person name="Shen Q."/>
            <person name="Zhang L."/>
            <person name="Liao Z."/>
            <person name="Wang S."/>
            <person name="Yan T."/>
            <person name="Shi P."/>
            <person name="Liu M."/>
            <person name="Fu X."/>
            <person name="Pan Q."/>
            <person name="Wang Y."/>
            <person name="Lv Z."/>
            <person name="Lu X."/>
            <person name="Zhang F."/>
            <person name="Jiang W."/>
            <person name="Ma Y."/>
            <person name="Chen M."/>
            <person name="Hao X."/>
            <person name="Li L."/>
            <person name="Tang Y."/>
            <person name="Lv G."/>
            <person name="Zhou Y."/>
            <person name="Sun X."/>
            <person name="Brodelius P.E."/>
            <person name="Rose J.K.C."/>
            <person name="Tang K."/>
        </authorList>
    </citation>
    <scope>NUCLEOTIDE SEQUENCE [LARGE SCALE GENOMIC DNA]</scope>
    <source>
        <strain evidence="8">cv. Huhao1</strain>
        <tissue evidence="7">Leaf</tissue>
    </source>
</reference>
<dbReference type="Pfam" id="PF00076">
    <property type="entry name" value="RRM_1"/>
    <property type="match status" value="1"/>
</dbReference>
<comment type="caution">
    <text evidence="7">The sequence shown here is derived from an EMBL/GenBank/DDBJ whole genome shotgun (WGS) entry which is preliminary data.</text>
</comment>
<dbReference type="AlphaFoldDB" id="A0A2U1N0Q1"/>
<dbReference type="InterPro" id="IPR012677">
    <property type="entry name" value="Nucleotide-bd_a/b_plait_sf"/>
</dbReference>
<evidence type="ECO:0000259" key="6">
    <source>
        <dbReference type="PROSITE" id="PS50102"/>
    </source>
</evidence>
<dbReference type="SMART" id="SM00360">
    <property type="entry name" value="RRM"/>
    <property type="match status" value="1"/>
</dbReference>
<evidence type="ECO:0000256" key="3">
    <source>
        <dbReference type="ARBA" id="ARBA00023187"/>
    </source>
</evidence>
<gene>
    <name evidence="7" type="ORF">CTI12_AA308650</name>
</gene>
<evidence type="ECO:0000256" key="2">
    <source>
        <dbReference type="ARBA" id="ARBA00022728"/>
    </source>
</evidence>
<name>A0A2U1N0Q1_ARTAN</name>
<protein>
    <recommendedName>
        <fullName evidence="6">RRM domain-containing protein</fullName>
    </recommendedName>
</protein>
<feature type="domain" description="RRM" evidence="6">
    <location>
        <begin position="86"/>
        <end position="189"/>
    </location>
</feature>
<feature type="region of interest" description="Disordered" evidence="5">
    <location>
        <begin position="169"/>
        <end position="189"/>
    </location>
</feature>
<keyword evidence="3" id="KW-0508">mRNA splicing</keyword>
<dbReference type="Proteomes" id="UP000245207">
    <property type="component" value="Unassembled WGS sequence"/>
</dbReference>
<keyword evidence="4" id="KW-0694">RNA-binding</keyword>
<proteinExistence type="predicted"/>
<dbReference type="InterPro" id="IPR050907">
    <property type="entry name" value="SRSF"/>
</dbReference>
<dbReference type="PANTHER" id="PTHR23147">
    <property type="entry name" value="SERINE/ARGININE RICH SPLICING FACTOR"/>
    <property type="match status" value="1"/>
</dbReference>